<dbReference type="InterPro" id="IPR009057">
    <property type="entry name" value="Homeodomain-like_sf"/>
</dbReference>
<dbReference type="AlphaFoldDB" id="A0A2V4ASJ2"/>
<dbReference type="Pfam" id="PF00440">
    <property type="entry name" value="TetR_N"/>
    <property type="match status" value="1"/>
</dbReference>
<dbReference type="GO" id="GO:0000976">
    <property type="term" value="F:transcription cis-regulatory region binding"/>
    <property type="evidence" value="ECO:0007669"/>
    <property type="project" value="TreeGrafter"/>
</dbReference>
<dbReference type="GO" id="GO:0003700">
    <property type="term" value="F:DNA-binding transcription factor activity"/>
    <property type="evidence" value="ECO:0007669"/>
    <property type="project" value="TreeGrafter"/>
</dbReference>
<dbReference type="PANTHER" id="PTHR30055:SF187">
    <property type="entry name" value="TRANSCRIPTIONAL REGULATORY PROTEIN"/>
    <property type="match status" value="1"/>
</dbReference>
<dbReference type="SUPFAM" id="SSF46689">
    <property type="entry name" value="Homeodomain-like"/>
    <property type="match status" value="1"/>
</dbReference>
<evidence type="ECO:0000256" key="2">
    <source>
        <dbReference type="PROSITE-ProRule" id="PRU00335"/>
    </source>
</evidence>
<dbReference type="InterPro" id="IPR001647">
    <property type="entry name" value="HTH_TetR"/>
</dbReference>
<feature type="domain" description="HTH tetR-type" evidence="4">
    <location>
        <begin position="18"/>
        <end position="78"/>
    </location>
</feature>
<comment type="caution">
    <text evidence="5">The sequence shown here is derived from an EMBL/GenBank/DDBJ whole genome shotgun (WGS) entry which is preliminary data.</text>
</comment>
<protein>
    <submittedName>
        <fullName evidence="5">TetR family transcriptional regulator</fullName>
    </submittedName>
</protein>
<evidence type="ECO:0000256" key="3">
    <source>
        <dbReference type="SAM" id="MobiDB-lite"/>
    </source>
</evidence>
<keyword evidence="6" id="KW-1185">Reference proteome</keyword>
<dbReference type="Proteomes" id="UP000249915">
    <property type="component" value="Unassembled WGS sequence"/>
</dbReference>
<dbReference type="PROSITE" id="PS50977">
    <property type="entry name" value="HTH_TETR_2"/>
    <property type="match status" value="1"/>
</dbReference>
<dbReference type="OrthoDB" id="5242485at2"/>
<name>A0A2V4ASJ2_9PSEU</name>
<sequence length="206" mass="22077">MTTTRHGPPATAAHEDQGGHRRRLLDALAAGIAEHGYRGTTVADIVRRARTSRRTFYEHFSDKEACFVALLADANAEMIRQITAAVDPEAAWEEQIRQAVLAWIAAAESAPALTLSWIRDLPSLGAAARTLQRDVMDAFVTMIQTLCDTGELRAAGIGPVPRPLAILLLGGLRELMATTVEDGGRIGDITGVAVRAAMALLRPDSS</sequence>
<dbReference type="Gene3D" id="1.10.357.10">
    <property type="entry name" value="Tetracycline Repressor, domain 2"/>
    <property type="match status" value="1"/>
</dbReference>
<dbReference type="InterPro" id="IPR050109">
    <property type="entry name" value="HTH-type_TetR-like_transc_reg"/>
</dbReference>
<dbReference type="PANTHER" id="PTHR30055">
    <property type="entry name" value="HTH-TYPE TRANSCRIPTIONAL REGULATOR RUTR"/>
    <property type="match status" value="1"/>
</dbReference>
<organism evidence="5 6">
    <name type="scientific">Prauserella muralis</name>
    <dbReference type="NCBI Taxonomy" id="588067"/>
    <lineage>
        <taxon>Bacteria</taxon>
        <taxon>Bacillati</taxon>
        <taxon>Actinomycetota</taxon>
        <taxon>Actinomycetes</taxon>
        <taxon>Pseudonocardiales</taxon>
        <taxon>Pseudonocardiaceae</taxon>
        <taxon>Prauserella</taxon>
    </lineage>
</organism>
<accession>A0A2V4ASJ2</accession>
<dbReference type="EMBL" id="MASW01000005">
    <property type="protein sequence ID" value="PXY22974.1"/>
    <property type="molecule type" value="Genomic_DNA"/>
</dbReference>
<feature type="DNA-binding region" description="H-T-H motif" evidence="2">
    <location>
        <begin position="41"/>
        <end position="60"/>
    </location>
</feature>
<proteinExistence type="predicted"/>
<reference evidence="5 6" key="1">
    <citation type="submission" date="2016-07" db="EMBL/GenBank/DDBJ databases">
        <title>Draft genome sequence of Prauserella muralis DSM 45305, isolated from a mould-covered wall in an indoor environment.</title>
        <authorList>
            <person name="Ruckert C."/>
            <person name="Albersmeier A."/>
            <person name="Jiang C.-L."/>
            <person name="Jiang Y."/>
            <person name="Kalinowski J."/>
            <person name="Schneider O."/>
            <person name="Winkler A."/>
            <person name="Zotchev S.B."/>
        </authorList>
    </citation>
    <scope>NUCLEOTIDE SEQUENCE [LARGE SCALE GENOMIC DNA]</scope>
    <source>
        <strain evidence="5 6">DSM 45305</strain>
    </source>
</reference>
<gene>
    <name evidence="5" type="ORF">BAY60_23055</name>
</gene>
<dbReference type="RefSeq" id="WP_112283584.1">
    <property type="nucleotide sequence ID" value="NZ_MASW01000005.1"/>
</dbReference>
<feature type="region of interest" description="Disordered" evidence="3">
    <location>
        <begin position="1"/>
        <end position="20"/>
    </location>
</feature>
<evidence type="ECO:0000313" key="5">
    <source>
        <dbReference type="EMBL" id="PXY22974.1"/>
    </source>
</evidence>
<evidence type="ECO:0000259" key="4">
    <source>
        <dbReference type="PROSITE" id="PS50977"/>
    </source>
</evidence>
<evidence type="ECO:0000313" key="6">
    <source>
        <dbReference type="Proteomes" id="UP000249915"/>
    </source>
</evidence>
<evidence type="ECO:0000256" key="1">
    <source>
        <dbReference type="ARBA" id="ARBA00023125"/>
    </source>
</evidence>
<keyword evidence="1 2" id="KW-0238">DNA-binding</keyword>